<dbReference type="Proteomes" id="UP000182486">
    <property type="component" value="Unassembled WGS sequence"/>
</dbReference>
<dbReference type="GO" id="GO:0006281">
    <property type="term" value="P:DNA repair"/>
    <property type="evidence" value="ECO:0007669"/>
    <property type="project" value="InterPro"/>
</dbReference>
<evidence type="ECO:0000313" key="2">
    <source>
        <dbReference type="EMBL" id="OJF12904.1"/>
    </source>
</evidence>
<dbReference type="PROSITE" id="PS00697">
    <property type="entry name" value="DNA_LIGASE_A1"/>
    <property type="match status" value="1"/>
</dbReference>
<dbReference type="InterPro" id="IPR016059">
    <property type="entry name" value="DNA_ligase_ATP-dep_CS"/>
</dbReference>
<evidence type="ECO:0000259" key="1">
    <source>
        <dbReference type="Pfam" id="PF01068"/>
    </source>
</evidence>
<proteinExistence type="predicted"/>
<gene>
    <name evidence="2" type="ORF">BG844_18045</name>
</gene>
<dbReference type="Gene3D" id="3.30.470.30">
    <property type="entry name" value="DNA ligase/mRNA capping enzyme"/>
    <property type="match status" value="1"/>
</dbReference>
<dbReference type="GO" id="GO:0006310">
    <property type="term" value="P:DNA recombination"/>
    <property type="evidence" value="ECO:0007669"/>
    <property type="project" value="InterPro"/>
</dbReference>
<dbReference type="SUPFAM" id="SSF56091">
    <property type="entry name" value="DNA ligase/mRNA capping enzyme, catalytic domain"/>
    <property type="match status" value="1"/>
</dbReference>
<keyword evidence="3" id="KW-1185">Reference proteome</keyword>
<organism evidence="2 3">
    <name type="scientific">Couchioplanes caeruleus subsp. caeruleus</name>
    <dbReference type="NCBI Taxonomy" id="56427"/>
    <lineage>
        <taxon>Bacteria</taxon>
        <taxon>Bacillati</taxon>
        <taxon>Actinomycetota</taxon>
        <taxon>Actinomycetes</taxon>
        <taxon>Micromonosporales</taxon>
        <taxon>Micromonosporaceae</taxon>
        <taxon>Couchioplanes</taxon>
    </lineage>
</organism>
<dbReference type="EMBL" id="MEIA01000188">
    <property type="protein sequence ID" value="OJF12904.1"/>
    <property type="molecule type" value="Genomic_DNA"/>
</dbReference>
<dbReference type="Pfam" id="PF01068">
    <property type="entry name" value="DNA_ligase_A_M"/>
    <property type="match status" value="1"/>
</dbReference>
<dbReference type="GO" id="GO:0003910">
    <property type="term" value="F:DNA ligase (ATP) activity"/>
    <property type="evidence" value="ECO:0007669"/>
    <property type="project" value="InterPro"/>
</dbReference>
<comment type="caution">
    <text evidence="2">The sequence shown here is derived from an EMBL/GenBank/DDBJ whole genome shotgun (WGS) entry which is preliminary data.</text>
</comment>
<name>A0A1K0FJJ4_9ACTN</name>
<protein>
    <recommendedName>
        <fullName evidence="1">ATP-dependent DNA ligase family profile domain-containing protein</fullName>
    </recommendedName>
</protein>
<dbReference type="GO" id="GO:0005524">
    <property type="term" value="F:ATP binding"/>
    <property type="evidence" value="ECO:0007669"/>
    <property type="project" value="InterPro"/>
</dbReference>
<dbReference type="RefSeq" id="WP_071806511.1">
    <property type="nucleotide sequence ID" value="NZ_MEIA01000188.1"/>
</dbReference>
<feature type="domain" description="ATP-dependent DNA ligase family profile" evidence="1">
    <location>
        <begin position="21"/>
        <end position="75"/>
    </location>
</feature>
<dbReference type="AlphaFoldDB" id="A0A1K0FJJ4"/>
<reference evidence="2 3" key="1">
    <citation type="submission" date="2016-09" db="EMBL/GenBank/DDBJ databases">
        <title>Couchioplanes caeruleus draft genome sequence.</title>
        <authorList>
            <person name="Sheehan J."/>
            <person name="Caffrey P."/>
        </authorList>
    </citation>
    <scope>NUCLEOTIDE SEQUENCE [LARGE SCALE GENOMIC DNA]</scope>
    <source>
        <strain evidence="2 3">DSM 43634</strain>
    </source>
</reference>
<dbReference type="InterPro" id="IPR012310">
    <property type="entry name" value="DNA_ligase_ATP-dep_cent"/>
</dbReference>
<sequence>MLHWPVDPVSAASVRLLPEPGHTPVVYEMKWDGFRAIIWRTSDGVRIQSHKGTDLTSYFPDLTGPLTAALPMKIVIDDHHSFNNAVADASPTAAQHLAVPWQASGVLRSDP</sequence>
<accession>A0A1K0FJJ4</accession>
<evidence type="ECO:0000313" key="3">
    <source>
        <dbReference type="Proteomes" id="UP000182486"/>
    </source>
</evidence>